<evidence type="ECO:0000256" key="1">
    <source>
        <dbReference type="SAM" id="MobiDB-lite"/>
    </source>
</evidence>
<sequence length="320" mass="35467">MQHSTIITPFSNEQGSSSVTENAATRCAAVATPETHTVGLTFDPAFTSSLSGQQNDILTGERMEDDAASNCPADHTDDDDEGGSWKTVTMKRRARKMNTHKETQPSESISDVSQRNVRKQSGNQHLTRLPIHDEKVILRPHGGLCLDRWTRPELTGALWSAAGLTTKDREDIIFRMRPLQNLAIISTPQSHVADALYRVRELRLVDERVAPATQILQARMMGQTNIALVTFEGLKVPRYTYVSTGLNCVVTPIAPDKWFARFASSWAIGMTIVLHQTLRYARRAAPTTPPSRIRALPTANPVTDLTLRLIQTALGVRGKY</sequence>
<organism evidence="2 3">
    <name type="scientific">Rhipicephalus microplus</name>
    <name type="common">Cattle tick</name>
    <name type="synonym">Boophilus microplus</name>
    <dbReference type="NCBI Taxonomy" id="6941"/>
    <lineage>
        <taxon>Eukaryota</taxon>
        <taxon>Metazoa</taxon>
        <taxon>Ecdysozoa</taxon>
        <taxon>Arthropoda</taxon>
        <taxon>Chelicerata</taxon>
        <taxon>Arachnida</taxon>
        <taxon>Acari</taxon>
        <taxon>Parasitiformes</taxon>
        <taxon>Ixodida</taxon>
        <taxon>Ixodoidea</taxon>
        <taxon>Ixodidae</taxon>
        <taxon>Rhipicephalinae</taxon>
        <taxon>Rhipicephalus</taxon>
        <taxon>Boophilus</taxon>
    </lineage>
</organism>
<reference evidence="2" key="2">
    <citation type="submission" date="2021-09" db="EMBL/GenBank/DDBJ databases">
        <authorList>
            <person name="Jia N."/>
            <person name="Wang J."/>
            <person name="Shi W."/>
            <person name="Du L."/>
            <person name="Sun Y."/>
            <person name="Zhan W."/>
            <person name="Jiang J."/>
            <person name="Wang Q."/>
            <person name="Zhang B."/>
            <person name="Ji P."/>
            <person name="Sakyi L.B."/>
            <person name="Cui X."/>
            <person name="Yuan T."/>
            <person name="Jiang B."/>
            <person name="Yang W."/>
            <person name="Lam T.T.-Y."/>
            <person name="Chang Q."/>
            <person name="Ding S."/>
            <person name="Wang X."/>
            <person name="Zhu J."/>
            <person name="Ruan X."/>
            <person name="Zhao L."/>
            <person name="Wei J."/>
            <person name="Que T."/>
            <person name="Du C."/>
            <person name="Cheng J."/>
            <person name="Dai P."/>
            <person name="Han X."/>
            <person name="Huang E."/>
            <person name="Gao Y."/>
            <person name="Liu J."/>
            <person name="Shao H."/>
            <person name="Ye R."/>
            <person name="Li L."/>
            <person name="Wei W."/>
            <person name="Wang X."/>
            <person name="Wang C."/>
            <person name="Huo Q."/>
            <person name="Li W."/>
            <person name="Guo W."/>
            <person name="Chen H."/>
            <person name="Chen S."/>
            <person name="Zhou L."/>
            <person name="Zhou L."/>
            <person name="Ni X."/>
            <person name="Tian J."/>
            <person name="Zhou Y."/>
            <person name="Sheng Y."/>
            <person name="Liu T."/>
            <person name="Pan Y."/>
            <person name="Xia L."/>
            <person name="Li J."/>
            <person name="Zhao F."/>
            <person name="Cao W."/>
        </authorList>
    </citation>
    <scope>NUCLEOTIDE SEQUENCE</scope>
    <source>
        <strain evidence="2">Rmic-2018</strain>
        <tissue evidence="2">Larvae</tissue>
    </source>
</reference>
<feature type="compositionally biased region" description="Polar residues" evidence="1">
    <location>
        <begin position="105"/>
        <end position="126"/>
    </location>
</feature>
<dbReference type="EMBL" id="JABSTU010000010">
    <property type="protein sequence ID" value="KAH8019793.1"/>
    <property type="molecule type" value="Genomic_DNA"/>
</dbReference>
<accession>A0A9J6DCY7</accession>
<dbReference type="Proteomes" id="UP000821866">
    <property type="component" value="Chromosome 8"/>
</dbReference>
<reference evidence="2" key="1">
    <citation type="journal article" date="2020" name="Cell">
        <title>Large-Scale Comparative Analyses of Tick Genomes Elucidate Their Genetic Diversity and Vector Capacities.</title>
        <authorList>
            <consortium name="Tick Genome and Microbiome Consortium (TIGMIC)"/>
            <person name="Jia N."/>
            <person name="Wang J."/>
            <person name="Shi W."/>
            <person name="Du L."/>
            <person name="Sun Y."/>
            <person name="Zhan W."/>
            <person name="Jiang J.F."/>
            <person name="Wang Q."/>
            <person name="Zhang B."/>
            <person name="Ji P."/>
            <person name="Bell-Sakyi L."/>
            <person name="Cui X.M."/>
            <person name="Yuan T.T."/>
            <person name="Jiang B.G."/>
            <person name="Yang W.F."/>
            <person name="Lam T.T."/>
            <person name="Chang Q.C."/>
            <person name="Ding S.J."/>
            <person name="Wang X.J."/>
            <person name="Zhu J.G."/>
            <person name="Ruan X.D."/>
            <person name="Zhao L."/>
            <person name="Wei J.T."/>
            <person name="Ye R.Z."/>
            <person name="Que T.C."/>
            <person name="Du C.H."/>
            <person name="Zhou Y.H."/>
            <person name="Cheng J.X."/>
            <person name="Dai P.F."/>
            <person name="Guo W.B."/>
            <person name="Han X.H."/>
            <person name="Huang E.J."/>
            <person name="Li L.F."/>
            <person name="Wei W."/>
            <person name="Gao Y.C."/>
            <person name="Liu J.Z."/>
            <person name="Shao H.Z."/>
            <person name="Wang X."/>
            <person name="Wang C.C."/>
            <person name="Yang T.C."/>
            <person name="Huo Q.B."/>
            <person name="Li W."/>
            <person name="Chen H.Y."/>
            <person name="Chen S.E."/>
            <person name="Zhou L.G."/>
            <person name="Ni X.B."/>
            <person name="Tian J.H."/>
            <person name="Sheng Y."/>
            <person name="Liu T."/>
            <person name="Pan Y.S."/>
            <person name="Xia L.Y."/>
            <person name="Li J."/>
            <person name="Zhao F."/>
            <person name="Cao W.C."/>
        </authorList>
    </citation>
    <scope>NUCLEOTIDE SEQUENCE</scope>
    <source>
        <strain evidence="2">Rmic-2018</strain>
    </source>
</reference>
<dbReference type="AlphaFoldDB" id="A0A9J6DCY7"/>
<dbReference type="VEuPathDB" id="VectorBase:LOC119186597"/>
<comment type="caution">
    <text evidence="2">The sequence shown here is derived from an EMBL/GenBank/DDBJ whole genome shotgun (WGS) entry which is preliminary data.</text>
</comment>
<gene>
    <name evidence="2" type="ORF">HPB51_022216</name>
</gene>
<feature type="compositionally biased region" description="Basic residues" evidence="1">
    <location>
        <begin position="89"/>
        <end position="98"/>
    </location>
</feature>
<protein>
    <submittedName>
        <fullName evidence="2">Uncharacterized protein</fullName>
    </submittedName>
</protein>
<evidence type="ECO:0000313" key="2">
    <source>
        <dbReference type="EMBL" id="KAH8019793.1"/>
    </source>
</evidence>
<evidence type="ECO:0000313" key="3">
    <source>
        <dbReference type="Proteomes" id="UP000821866"/>
    </source>
</evidence>
<proteinExistence type="predicted"/>
<feature type="region of interest" description="Disordered" evidence="1">
    <location>
        <begin position="63"/>
        <end position="126"/>
    </location>
</feature>
<name>A0A9J6DCY7_RHIMP</name>
<keyword evidence="3" id="KW-1185">Reference proteome</keyword>